<evidence type="ECO:0000256" key="1">
    <source>
        <dbReference type="SAM" id="SignalP"/>
    </source>
</evidence>
<keyword evidence="3" id="KW-1185">Reference proteome</keyword>
<dbReference type="Gene3D" id="2.60.120.260">
    <property type="entry name" value="Galactose-binding domain-like"/>
    <property type="match status" value="1"/>
</dbReference>
<dbReference type="EMBL" id="JARTCD010000029">
    <property type="protein sequence ID" value="KAJ8657757.1"/>
    <property type="molecule type" value="Genomic_DNA"/>
</dbReference>
<protein>
    <recommendedName>
        <fullName evidence="4">SGNH hydrolase-type esterase domain-containing protein</fullName>
    </recommendedName>
</protein>
<accession>A0AAD7Y0W2</accession>
<dbReference type="Proteomes" id="UP001234581">
    <property type="component" value="Unassembled WGS sequence"/>
</dbReference>
<sequence length="578" mass="63650">MLLLTHVLLLSLFFFSLAAVVAGDTDTLIPFDDASIKYYGRWHRTINEIQSGWPGAYFKTTVEGGSRIKLRLNRPTSVFVQVDYGAVRQLQAAYQGQLPIELDITPPPASNQDDDDDEQQDHELLVAASANASIHLESLVISSQGRSNKTHPPDKQSPLLVEFVGHELSLGVGTSQSLFTSFPWLVSSMVSAEHAQIAYNRARLENYTGRDLGMETRYFDWSPHDSKAWWNFSYAPTAIVILLGRNDRISDDYADTLVNFLKRIRSHLPDTSILILSEPLGDLVRQSQDAVYHLNDQGDQNIFYIDTTGWVQYGATAFVDTTHLNDAGHDRVARRLAPLLEARLATPPRPLPPPPSNPSLPHDWQTMDIGQDERVGLPGSVSFDSPHTFTLWGSGVDIGGHQDAFRFVYQSLSGNGAIEATVESHSAFSSCAKAGIMIREHLALGAPHVLFGVSPASGIFFQARSSNFNETRLVKKLRASPPYRFRLVRHGSSWIAQSSSSSSPPSNPDDDSQAEWQLVANVTDLVFARDVYVGLAVTSCDPSVVSVAKFAEISLSGGVGNGFYSNDIHIPRLIHQQP</sequence>
<evidence type="ECO:0008006" key="4">
    <source>
        <dbReference type="Google" id="ProtNLM"/>
    </source>
</evidence>
<dbReference type="GeneID" id="83213983"/>
<feature type="signal peptide" evidence="1">
    <location>
        <begin position="1"/>
        <end position="23"/>
    </location>
</feature>
<proteinExistence type="predicted"/>
<dbReference type="RefSeq" id="XP_058342670.1">
    <property type="nucleotide sequence ID" value="XM_058486599.1"/>
</dbReference>
<comment type="caution">
    <text evidence="2">The sequence shown here is derived from an EMBL/GenBank/DDBJ whole genome shotgun (WGS) entry which is preliminary data.</text>
</comment>
<dbReference type="Gene3D" id="3.40.50.1110">
    <property type="entry name" value="SGNH hydrolase"/>
    <property type="match status" value="1"/>
</dbReference>
<evidence type="ECO:0000313" key="2">
    <source>
        <dbReference type="EMBL" id="KAJ8657757.1"/>
    </source>
</evidence>
<organism evidence="2 3">
    <name type="scientific">Lichtheimia ornata</name>
    <dbReference type="NCBI Taxonomy" id="688661"/>
    <lineage>
        <taxon>Eukaryota</taxon>
        <taxon>Fungi</taxon>
        <taxon>Fungi incertae sedis</taxon>
        <taxon>Mucoromycota</taxon>
        <taxon>Mucoromycotina</taxon>
        <taxon>Mucoromycetes</taxon>
        <taxon>Mucorales</taxon>
        <taxon>Lichtheimiaceae</taxon>
        <taxon>Lichtheimia</taxon>
    </lineage>
</organism>
<gene>
    <name evidence="2" type="ORF">O0I10_006572</name>
</gene>
<name>A0AAD7Y0W2_9FUNG</name>
<evidence type="ECO:0000313" key="3">
    <source>
        <dbReference type="Proteomes" id="UP001234581"/>
    </source>
</evidence>
<dbReference type="SUPFAM" id="SSF52266">
    <property type="entry name" value="SGNH hydrolase"/>
    <property type="match status" value="1"/>
</dbReference>
<feature type="chain" id="PRO_5041925574" description="SGNH hydrolase-type esterase domain-containing protein" evidence="1">
    <location>
        <begin position="24"/>
        <end position="578"/>
    </location>
</feature>
<keyword evidence="1" id="KW-0732">Signal</keyword>
<reference evidence="2 3" key="1">
    <citation type="submission" date="2023-03" db="EMBL/GenBank/DDBJ databases">
        <title>Genome sequence of Lichtheimia ornata CBS 291.66.</title>
        <authorList>
            <person name="Mohabir J.T."/>
            <person name="Shea T.P."/>
            <person name="Kurbessoian T."/>
            <person name="Berby B."/>
            <person name="Fontaine J."/>
            <person name="Livny J."/>
            <person name="Gnirke A."/>
            <person name="Stajich J.E."/>
            <person name="Cuomo C.A."/>
        </authorList>
    </citation>
    <scope>NUCLEOTIDE SEQUENCE [LARGE SCALE GENOMIC DNA]</scope>
    <source>
        <strain evidence="2">CBS 291.66</strain>
    </source>
</reference>
<dbReference type="InterPro" id="IPR036514">
    <property type="entry name" value="SGNH_hydro_sf"/>
</dbReference>
<dbReference type="AlphaFoldDB" id="A0AAD7Y0W2"/>